<reference evidence="1" key="1">
    <citation type="submission" date="2018-05" db="EMBL/GenBank/DDBJ databases">
        <authorList>
            <person name="Lanie J.A."/>
            <person name="Ng W.-L."/>
            <person name="Kazmierczak K.M."/>
            <person name="Andrzejewski T.M."/>
            <person name="Davidsen T.M."/>
            <person name="Wayne K.J."/>
            <person name="Tettelin H."/>
            <person name="Glass J.I."/>
            <person name="Rusch D."/>
            <person name="Podicherti R."/>
            <person name="Tsui H.-C.T."/>
            <person name="Winkler M.E."/>
        </authorList>
    </citation>
    <scope>NUCLEOTIDE SEQUENCE</scope>
</reference>
<organism evidence="1">
    <name type="scientific">marine metagenome</name>
    <dbReference type="NCBI Taxonomy" id="408172"/>
    <lineage>
        <taxon>unclassified sequences</taxon>
        <taxon>metagenomes</taxon>
        <taxon>ecological metagenomes</taxon>
    </lineage>
</organism>
<evidence type="ECO:0000313" key="1">
    <source>
        <dbReference type="EMBL" id="SVA04272.1"/>
    </source>
</evidence>
<gene>
    <name evidence="1" type="ORF">METZ01_LOCUS57126</name>
</gene>
<dbReference type="AlphaFoldDB" id="A0A381SJM8"/>
<name>A0A381SJM8_9ZZZZ</name>
<dbReference type="EMBL" id="UINC01003208">
    <property type="protein sequence ID" value="SVA04272.1"/>
    <property type="molecule type" value="Genomic_DNA"/>
</dbReference>
<proteinExistence type="predicted"/>
<sequence>MSPLTLRGPTDIVSYGNNRVFWSGFAPAL</sequence>
<protein>
    <submittedName>
        <fullName evidence="1">Uncharacterized protein</fullName>
    </submittedName>
</protein>
<accession>A0A381SJM8</accession>